<feature type="region of interest" description="Disordered" evidence="1">
    <location>
        <begin position="380"/>
        <end position="443"/>
    </location>
</feature>
<dbReference type="EMBL" id="QQBG01000011">
    <property type="protein sequence ID" value="RDB31608.1"/>
    <property type="molecule type" value="Genomic_DNA"/>
</dbReference>
<comment type="caution">
    <text evidence="2">The sequence shown here is derived from an EMBL/GenBank/DDBJ whole genome shotgun (WGS) entry which is preliminary data.</text>
</comment>
<protein>
    <submittedName>
        <fullName evidence="2">Uncharacterized protein</fullName>
    </submittedName>
</protein>
<feature type="compositionally biased region" description="Basic and acidic residues" evidence="1">
    <location>
        <begin position="401"/>
        <end position="416"/>
    </location>
</feature>
<feature type="compositionally biased region" description="Polar residues" evidence="1">
    <location>
        <begin position="388"/>
        <end position="400"/>
    </location>
</feature>
<reference evidence="2 3" key="1">
    <citation type="submission" date="2018-07" db="EMBL/GenBank/DDBJ databases">
        <title>Comparative genomics of the Candidatus Parilichlamydiaceae reveals evidence of convergent evolution and genome reduction in the phylum Chlamydiae.</title>
        <authorList>
            <person name="Taylor-Brown A."/>
            <person name="Polkinghorne A."/>
        </authorList>
    </citation>
    <scope>NUCLEOTIDE SEQUENCE [LARGE SCALE GENOMIC DNA]</scope>
    <source>
        <strain evidence="2 3">Hat2</strain>
    </source>
</reference>
<gene>
    <name evidence="2" type="ORF">HAT2_00285</name>
</gene>
<organism evidence="2 3">
    <name type="scientific">Candidatus Similichlamydia laticola</name>
    <dbReference type="NCBI Taxonomy" id="2170265"/>
    <lineage>
        <taxon>Bacteria</taxon>
        <taxon>Pseudomonadati</taxon>
        <taxon>Chlamydiota</taxon>
        <taxon>Chlamydiia</taxon>
        <taxon>Parachlamydiales</taxon>
        <taxon>Candidatus Parilichlamydiaceae</taxon>
        <taxon>Candidatus Similichlamydia</taxon>
    </lineage>
</organism>
<dbReference type="Proteomes" id="UP000253816">
    <property type="component" value="Unassembled WGS sequence"/>
</dbReference>
<evidence type="ECO:0000313" key="2">
    <source>
        <dbReference type="EMBL" id="RDB31608.1"/>
    </source>
</evidence>
<keyword evidence="3" id="KW-1185">Reference proteome</keyword>
<evidence type="ECO:0000256" key="1">
    <source>
        <dbReference type="SAM" id="MobiDB-lite"/>
    </source>
</evidence>
<sequence length="463" mass="51955">MTIQTVSIPFCTRTKVQSVHLCVVERDAFLSTALQTSSTAQTALNREKNYSERSFLSKEITASLLVFPKGIGVNPIDKTVTNGTLNIVRQSDRFYIGFSPSLDRKTKLQQNNHLIMQFHHHQLDSIADQLERKGVYARTSLLGLASEVVLQQEQDRATFAKLHLMLLFDCKRNNLALLCSKKPIPSISPIPVLYALPNSHLFQKKALQPQLKVKYLLDHKVGTYNLPFKDKSLGIQSVIHQMNLLPNTNSCLLVLPYGCSIGPQQELRGGELFLTNGIPPKLCFLPEEGTKEASRREFYFSSFHRSFLDGLKVMQRFAPVNRPSQLSLHMSTMWTEKQSWGIAGVSFFVLASRKADFLAILCQNGEYGLASTDPLHPESGIFPLSPLSVPTHTDENNQNESKQEPPPKRSRTKDDPCTSAQGMEESFPFFQRQGTPEVRTEEERRALAVDGLLALAKRAISDP</sequence>
<accession>A0A369KCG9</accession>
<evidence type="ECO:0000313" key="3">
    <source>
        <dbReference type="Proteomes" id="UP000253816"/>
    </source>
</evidence>
<dbReference type="AlphaFoldDB" id="A0A369KCG9"/>
<proteinExistence type="predicted"/>
<name>A0A369KCG9_9BACT</name>